<evidence type="ECO:0000313" key="2">
    <source>
        <dbReference type="EMBL" id="CAG5119965.1"/>
    </source>
</evidence>
<dbReference type="EMBL" id="CAJHNH020000805">
    <property type="protein sequence ID" value="CAG5119965.1"/>
    <property type="molecule type" value="Genomic_DNA"/>
</dbReference>
<dbReference type="Proteomes" id="UP000678393">
    <property type="component" value="Unassembled WGS sequence"/>
</dbReference>
<evidence type="ECO:0000259" key="1">
    <source>
        <dbReference type="Pfam" id="PF04991"/>
    </source>
</evidence>
<feature type="domain" description="LicD/FKTN/FKRP nucleotidyltransferase" evidence="1">
    <location>
        <begin position="31"/>
        <end position="66"/>
    </location>
</feature>
<name>A0A8S3YWE6_9EUPU</name>
<dbReference type="InterPro" id="IPR007074">
    <property type="entry name" value="LicD/FKTN/FKRP_NTP_transf"/>
</dbReference>
<evidence type="ECO:0000313" key="3">
    <source>
        <dbReference type="Proteomes" id="UP000678393"/>
    </source>
</evidence>
<accession>A0A8S3YWE6</accession>
<dbReference type="Pfam" id="PF04991">
    <property type="entry name" value="LicD"/>
    <property type="match status" value="1"/>
</dbReference>
<comment type="caution">
    <text evidence="2">The sequence shown here is derived from an EMBL/GenBank/DDBJ whole genome shotgun (WGS) entry which is preliminary data.</text>
</comment>
<reference evidence="2" key="1">
    <citation type="submission" date="2021-04" db="EMBL/GenBank/DDBJ databases">
        <authorList>
            <consortium name="Molecular Ecology Group"/>
        </authorList>
    </citation>
    <scope>NUCLEOTIDE SEQUENCE</scope>
</reference>
<dbReference type="GO" id="GO:0009100">
    <property type="term" value="P:glycoprotein metabolic process"/>
    <property type="evidence" value="ECO:0007669"/>
    <property type="project" value="UniProtKB-ARBA"/>
</dbReference>
<keyword evidence="3" id="KW-1185">Reference proteome</keyword>
<proteinExistence type="predicted"/>
<dbReference type="InterPro" id="IPR052942">
    <property type="entry name" value="LPS_cholinephosphotransferase"/>
</dbReference>
<sequence>MDKFKPSMSVQEQKYIMYAMISATQAMTAFNITHIVRGGSLIGYYRHHGRMPWDEDVDILVDSEQWEIAREVLSCLPDLQINLGPEYMWKLFHKDAQLWKDETFIKFPYVDIFLYKSDSEHVWPLTVWMKLITMKREWTLPPSTGVFEGWPISIPNKPAKVLHDLYPGRIMFDCYSQIFHRRKRKMVASHKRVAIPCSMLRGIYPLVVRRIEKGKVIEERTLGSKILSTFETDYQGFFD</sequence>
<protein>
    <recommendedName>
        <fullName evidence="1">LicD/FKTN/FKRP nucleotidyltransferase domain-containing protein</fullName>
    </recommendedName>
</protein>
<dbReference type="OrthoDB" id="419198at2759"/>
<dbReference type="PANTHER" id="PTHR43404">
    <property type="entry name" value="LIPOPOLYSACCHARIDE CHOLINEPHOSPHOTRANSFERASE LICD"/>
    <property type="match status" value="1"/>
</dbReference>
<dbReference type="AlphaFoldDB" id="A0A8S3YWE6"/>
<dbReference type="PANTHER" id="PTHR43404:SF1">
    <property type="entry name" value="MNN4P"/>
    <property type="match status" value="1"/>
</dbReference>
<gene>
    <name evidence="2" type="ORF">CUNI_LOCUS5523</name>
</gene>
<organism evidence="2 3">
    <name type="scientific">Candidula unifasciata</name>
    <dbReference type="NCBI Taxonomy" id="100452"/>
    <lineage>
        <taxon>Eukaryota</taxon>
        <taxon>Metazoa</taxon>
        <taxon>Spiralia</taxon>
        <taxon>Lophotrochozoa</taxon>
        <taxon>Mollusca</taxon>
        <taxon>Gastropoda</taxon>
        <taxon>Heterobranchia</taxon>
        <taxon>Euthyneura</taxon>
        <taxon>Panpulmonata</taxon>
        <taxon>Eupulmonata</taxon>
        <taxon>Stylommatophora</taxon>
        <taxon>Helicina</taxon>
        <taxon>Helicoidea</taxon>
        <taxon>Geomitridae</taxon>
        <taxon>Candidula</taxon>
    </lineage>
</organism>